<evidence type="ECO:0000256" key="1">
    <source>
        <dbReference type="ARBA" id="ARBA00008857"/>
    </source>
</evidence>
<dbReference type="SUPFAM" id="SSF56349">
    <property type="entry name" value="DNA breaking-rejoining enzymes"/>
    <property type="match status" value="1"/>
</dbReference>
<dbReference type="GO" id="GO:0003677">
    <property type="term" value="F:DNA binding"/>
    <property type="evidence" value="ECO:0007669"/>
    <property type="project" value="UniProtKB-KW"/>
</dbReference>
<dbReference type="Pfam" id="PF00589">
    <property type="entry name" value="Phage_integrase"/>
    <property type="match status" value="1"/>
</dbReference>
<evidence type="ECO:0000259" key="5">
    <source>
        <dbReference type="PROSITE" id="PS51898"/>
    </source>
</evidence>
<dbReference type="CDD" id="cd00796">
    <property type="entry name" value="INT_Rci_Hp1_C"/>
    <property type="match status" value="1"/>
</dbReference>
<dbReference type="Gene3D" id="1.10.443.10">
    <property type="entry name" value="Intergrase catalytic core"/>
    <property type="match status" value="1"/>
</dbReference>
<keyword evidence="2" id="KW-0229">DNA integration</keyword>
<name>A0A3G2HXB0_9BURK</name>
<dbReference type="GO" id="GO:0015074">
    <property type="term" value="P:DNA integration"/>
    <property type="evidence" value="ECO:0007669"/>
    <property type="project" value="UniProtKB-KW"/>
</dbReference>
<dbReference type="KEGG" id="aaqu:D3M96_14465"/>
<dbReference type="InterPro" id="IPR010998">
    <property type="entry name" value="Integrase_recombinase_N"/>
</dbReference>
<evidence type="ECO:0000313" key="6">
    <source>
        <dbReference type="EMBL" id="AYN21629.1"/>
    </source>
</evidence>
<dbReference type="InterPro" id="IPR011010">
    <property type="entry name" value="DNA_brk_join_enz"/>
</dbReference>
<dbReference type="RefSeq" id="WP_121739354.1">
    <property type="nucleotide sequence ID" value="NZ_CP032153.1"/>
</dbReference>
<dbReference type="InterPro" id="IPR050090">
    <property type="entry name" value="Tyrosine_recombinase_XerCD"/>
</dbReference>
<dbReference type="PANTHER" id="PTHR30349:SF64">
    <property type="entry name" value="PROPHAGE INTEGRASE INTD-RELATED"/>
    <property type="match status" value="1"/>
</dbReference>
<keyword evidence="4" id="KW-0233">DNA recombination</keyword>
<dbReference type="OrthoDB" id="662444at2"/>
<dbReference type="AlphaFoldDB" id="A0A3G2HXB0"/>
<feature type="domain" description="Tyr recombinase" evidence="5">
    <location>
        <begin position="160"/>
        <end position="329"/>
    </location>
</feature>
<evidence type="ECO:0000256" key="2">
    <source>
        <dbReference type="ARBA" id="ARBA00022908"/>
    </source>
</evidence>
<evidence type="ECO:0000313" key="7">
    <source>
        <dbReference type="Proteomes" id="UP000268070"/>
    </source>
</evidence>
<dbReference type="PANTHER" id="PTHR30349">
    <property type="entry name" value="PHAGE INTEGRASE-RELATED"/>
    <property type="match status" value="1"/>
</dbReference>
<dbReference type="InterPro" id="IPR002104">
    <property type="entry name" value="Integrase_catalytic"/>
</dbReference>
<organism evidence="6 7">
    <name type="scientific">Alcaligenes aquatilis</name>
    <dbReference type="NCBI Taxonomy" id="323284"/>
    <lineage>
        <taxon>Bacteria</taxon>
        <taxon>Pseudomonadati</taxon>
        <taxon>Pseudomonadota</taxon>
        <taxon>Betaproteobacteria</taxon>
        <taxon>Burkholderiales</taxon>
        <taxon>Alcaligenaceae</taxon>
        <taxon>Alcaligenes</taxon>
    </lineage>
</organism>
<sequence>MSIRQRQGIWHVDFYAPSGERIRHSAGTADKKAAQEYHDRLKAQLWRQHKLGEQKPRSYSEAALRYLEACAGQADYDSKVRYIAYWRQHLGHLMVGDITADAIFDGLPTHKTYKHQGAQPLTPATKNRYLATIRSMLNMCVTWGWIHHAPKLPNFAEPKKRIRWITRAEAMSLIQHVPQPWLRDACILGFATGMREAEIYGMEWSQVNERARTAWVGDDQTKSGRARSIPLNEDALAVIRRRKGSHPRYVLSRNDRQIRGGDDRMFGRAVADAGIEHFRFHDIRHTWASWHVQGGTPLMVLKELGGWETIEMVQKYAHLAPSHLAAHASTVTFWSQGQEAGKENGNEDCALVAVNY</sequence>
<dbReference type="PROSITE" id="PS51898">
    <property type="entry name" value="TYR_RECOMBINASE"/>
    <property type="match status" value="1"/>
</dbReference>
<dbReference type="GO" id="GO:0006310">
    <property type="term" value="P:DNA recombination"/>
    <property type="evidence" value="ECO:0007669"/>
    <property type="project" value="UniProtKB-KW"/>
</dbReference>
<evidence type="ECO:0000256" key="3">
    <source>
        <dbReference type="ARBA" id="ARBA00023125"/>
    </source>
</evidence>
<dbReference type="Proteomes" id="UP000268070">
    <property type="component" value="Chromosome"/>
</dbReference>
<accession>A0A3G2HXB0</accession>
<evidence type="ECO:0000256" key="4">
    <source>
        <dbReference type="ARBA" id="ARBA00023172"/>
    </source>
</evidence>
<reference evidence="6 7" key="1">
    <citation type="submission" date="2018-09" db="EMBL/GenBank/DDBJ databases">
        <title>Complete genome sequence of the hydrocarbonoclastic bacterium Alcaligenes aquatilis QD168, isolated from a crude-oil polluted marine sediment of Central Chile.</title>
        <authorList>
            <person name="Duran R.E."/>
            <person name="Barra B."/>
            <person name="Salva-Serra F."/>
            <person name="Mendez V."/>
            <person name="Moore E.R.B."/>
            <person name="Seeger M."/>
        </authorList>
    </citation>
    <scope>NUCLEOTIDE SEQUENCE [LARGE SCALE GENOMIC DNA]</scope>
    <source>
        <strain evidence="6 7">QD168</strain>
    </source>
</reference>
<dbReference type="EMBL" id="CP032153">
    <property type="protein sequence ID" value="AYN21629.1"/>
    <property type="molecule type" value="Genomic_DNA"/>
</dbReference>
<proteinExistence type="inferred from homology"/>
<keyword evidence="3" id="KW-0238">DNA-binding</keyword>
<dbReference type="Gene3D" id="1.10.150.130">
    <property type="match status" value="1"/>
</dbReference>
<protein>
    <submittedName>
        <fullName evidence="6">Site-specific integrase</fullName>
    </submittedName>
</protein>
<dbReference type="InterPro" id="IPR013762">
    <property type="entry name" value="Integrase-like_cat_sf"/>
</dbReference>
<comment type="similarity">
    <text evidence="1">Belongs to the 'phage' integrase family.</text>
</comment>
<gene>
    <name evidence="6" type="ORF">D3M96_14465</name>
</gene>